<evidence type="ECO:0000256" key="1">
    <source>
        <dbReference type="ARBA" id="ARBA00022723"/>
    </source>
</evidence>
<feature type="domain" description="Tyrosinase copper-binding" evidence="4">
    <location>
        <begin position="325"/>
        <end position="336"/>
    </location>
</feature>
<name>A0ABR3UST2_9PLEO</name>
<feature type="chain" id="PRO_5046224370" description="Tyrosinase copper-binding domain-containing protein" evidence="2">
    <location>
        <begin position="22"/>
        <end position="405"/>
    </location>
</feature>
<feature type="signal peptide" evidence="2">
    <location>
        <begin position="1"/>
        <end position="21"/>
    </location>
</feature>
<dbReference type="Pfam" id="PF00264">
    <property type="entry name" value="Tyrosinase"/>
    <property type="match status" value="1"/>
</dbReference>
<evidence type="ECO:0000256" key="2">
    <source>
        <dbReference type="SAM" id="SignalP"/>
    </source>
</evidence>
<evidence type="ECO:0000259" key="3">
    <source>
        <dbReference type="PROSITE" id="PS00497"/>
    </source>
</evidence>
<evidence type="ECO:0000313" key="6">
    <source>
        <dbReference type="Proteomes" id="UP001578633"/>
    </source>
</evidence>
<gene>
    <name evidence="5" type="ORF">ACET3X_003570</name>
</gene>
<evidence type="ECO:0000313" key="5">
    <source>
        <dbReference type="EMBL" id="KAL1799533.1"/>
    </source>
</evidence>
<evidence type="ECO:0000259" key="4">
    <source>
        <dbReference type="PROSITE" id="PS00498"/>
    </source>
</evidence>
<dbReference type="EMBL" id="JBHGVX010000002">
    <property type="protein sequence ID" value="KAL1799533.1"/>
    <property type="molecule type" value="Genomic_DNA"/>
</dbReference>
<dbReference type="InterPro" id="IPR050316">
    <property type="entry name" value="Tyrosinase/Hemocyanin"/>
</dbReference>
<dbReference type="GeneID" id="96083892"/>
<keyword evidence="6" id="KW-1185">Reference proteome</keyword>
<sequence length="405" mass="44206">MRLTSPLTLTLLAGTLSSALPAPHDVPTVPSDDPSVANEQLEQLALFAQQQTKATLEANSSKRGTCNIFNVAIRREWNDLSKLERKAYTDAVICLQAKKANTPASEMPGAKSRFDDFVGNHINQTAFIHFTGTFLGWHRYFTWQYEQALRNECGYTGYQPYWNWAKTAASGLEQSPMLDGSEYSMSGNGEFIPGDGEVVLAGTGPPEIRIPRGTGGGCVKSGPFKDMSVNLGPVSLGTINGSTLSNGNGYGYNPRCLKRDLTDYANQKWADAPAIASLILKNQDIWNFQMTMQGWPGGQNIGVHGGGHFSIGGDPGRDVNVSPGDPLFYLHHAMVDRTWWMWQQLDKKTRTSGEGIVGTGTFLNEPPSANTTLETVIDLGYAAQPAVTMEDIMDTTEGPFCYIYI</sequence>
<dbReference type="PANTHER" id="PTHR11474:SF116">
    <property type="entry name" value="TYROSINASE"/>
    <property type="match status" value="1"/>
</dbReference>
<dbReference type="Proteomes" id="UP001578633">
    <property type="component" value="Chromosome 2"/>
</dbReference>
<dbReference type="InterPro" id="IPR002227">
    <property type="entry name" value="Tyrosinase_Cu-bd"/>
</dbReference>
<dbReference type="PANTHER" id="PTHR11474">
    <property type="entry name" value="TYROSINASE FAMILY MEMBER"/>
    <property type="match status" value="1"/>
</dbReference>
<keyword evidence="2" id="KW-0732">Signal</keyword>
<protein>
    <recommendedName>
        <fullName evidence="3 4">Tyrosinase copper-binding domain-containing protein</fullName>
    </recommendedName>
</protein>
<dbReference type="PROSITE" id="PS00497">
    <property type="entry name" value="TYROSINASE_1"/>
    <property type="match status" value="1"/>
</dbReference>
<dbReference type="SUPFAM" id="SSF48056">
    <property type="entry name" value="Di-copper centre-containing domain"/>
    <property type="match status" value="1"/>
</dbReference>
<dbReference type="Gene3D" id="1.10.1280.10">
    <property type="entry name" value="Di-copper center containing domain from catechol oxidase"/>
    <property type="match status" value="1"/>
</dbReference>
<dbReference type="InterPro" id="IPR008922">
    <property type="entry name" value="Di-copper_centre_dom_sf"/>
</dbReference>
<accession>A0ABR3UST2</accession>
<dbReference type="RefSeq" id="XP_069310117.1">
    <property type="nucleotide sequence ID" value="XM_069448860.1"/>
</dbReference>
<reference evidence="5 6" key="1">
    <citation type="submission" date="2024-09" db="EMBL/GenBank/DDBJ databases">
        <title>T2T genomes of carrot and Alternaria dauci and their utility for understanding host-pathogen interaction during carrot leaf blight disease.</title>
        <authorList>
            <person name="Liu W."/>
            <person name="Xu S."/>
            <person name="Ou C."/>
            <person name="Liu X."/>
            <person name="Zhuang F."/>
            <person name="Deng X.W."/>
        </authorList>
    </citation>
    <scope>NUCLEOTIDE SEQUENCE [LARGE SCALE GENOMIC DNA]</scope>
    <source>
        <strain evidence="5 6">A2016</strain>
    </source>
</reference>
<organism evidence="5 6">
    <name type="scientific">Alternaria dauci</name>
    <dbReference type="NCBI Taxonomy" id="48095"/>
    <lineage>
        <taxon>Eukaryota</taxon>
        <taxon>Fungi</taxon>
        <taxon>Dikarya</taxon>
        <taxon>Ascomycota</taxon>
        <taxon>Pezizomycotina</taxon>
        <taxon>Dothideomycetes</taxon>
        <taxon>Pleosporomycetidae</taxon>
        <taxon>Pleosporales</taxon>
        <taxon>Pleosporineae</taxon>
        <taxon>Pleosporaceae</taxon>
        <taxon>Alternaria</taxon>
        <taxon>Alternaria sect. Porri</taxon>
    </lineage>
</organism>
<keyword evidence="1" id="KW-0479">Metal-binding</keyword>
<dbReference type="PROSITE" id="PS00498">
    <property type="entry name" value="TYROSINASE_2"/>
    <property type="match status" value="1"/>
</dbReference>
<comment type="caution">
    <text evidence="5">The sequence shown here is derived from an EMBL/GenBank/DDBJ whole genome shotgun (WGS) entry which is preliminary data.</text>
</comment>
<feature type="domain" description="Tyrosinase copper-binding" evidence="3">
    <location>
        <begin position="129"/>
        <end position="146"/>
    </location>
</feature>
<proteinExistence type="predicted"/>
<dbReference type="PRINTS" id="PR00092">
    <property type="entry name" value="TYROSINASE"/>
</dbReference>